<dbReference type="UniPathway" id="UPA00132"/>
<reference evidence="6 7" key="1">
    <citation type="journal article" date="2013" name="BMC Genomics">
        <title>Reconstruction of the lipid metabolism for the microalga Monoraphidium neglectum from its genome sequence reveals characteristics suitable for biofuel production.</title>
        <authorList>
            <person name="Bogen C."/>
            <person name="Al-Dilaimi A."/>
            <person name="Albersmeier A."/>
            <person name="Wichmann J."/>
            <person name="Grundmann M."/>
            <person name="Rupp O."/>
            <person name="Lauersen K.J."/>
            <person name="Blifernez-Klassen O."/>
            <person name="Kalinowski J."/>
            <person name="Goesmann A."/>
            <person name="Mussgnug J.H."/>
            <person name="Kruse O."/>
        </authorList>
    </citation>
    <scope>NUCLEOTIDE SEQUENCE [LARGE SCALE GENOMIC DNA]</scope>
    <source>
        <strain evidence="6 7">SAG 48.87</strain>
    </source>
</reference>
<dbReference type="GO" id="GO:0016020">
    <property type="term" value="C:membrane"/>
    <property type="evidence" value="ECO:0007669"/>
    <property type="project" value="InterPro"/>
</dbReference>
<evidence type="ECO:0000256" key="1">
    <source>
        <dbReference type="ARBA" id="ARBA00001974"/>
    </source>
</evidence>
<dbReference type="InterPro" id="IPR016166">
    <property type="entry name" value="FAD-bd_PCMH"/>
</dbReference>
<dbReference type="Gene3D" id="3.30.70.2520">
    <property type="match status" value="1"/>
</dbReference>
<evidence type="ECO:0000256" key="3">
    <source>
        <dbReference type="ARBA" id="ARBA00023002"/>
    </source>
</evidence>
<accession>A0A0D2NSP7</accession>
<evidence type="ECO:0000256" key="2">
    <source>
        <dbReference type="ARBA" id="ARBA00005147"/>
    </source>
</evidence>
<evidence type="ECO:0000313" key="7">
    <source>
        <dbReference type="Proteomes" id="UP000054498"/>
    </source>
</evidence>
<dbReference type="InterPro" id="IPR010031">
    <property type="entry name" value="FAD_lactone_oxidase-like"/>
</dbReference>
<dbReference type="InterPro" id="IPR016169">
    <property type="entry name" value="FAD-bd_PCMH_sub2"/>
</dbReference>
<dbReference type="EMBL" id="KK100279">
    <property type="protein sequence ID" value="KIZ07251.1"/>
    <property type="molecule type" value="Genomic_DNA"/>
</dbReference>
<dbReference type="Pfam" id="PF04030">
    <property type="entry name" value="ALO"/>
    <property type="match status" value="1"/>
</dbReference>
<feature type="chain" id="PRO_5002248293" evidence="4">
    <location>
        <begin position="24"/>
        <end position="543"/>
    </location>
</feature>
<dbReference type="InterPro" id="IPR016167">
    <property type="entry name" value="FAD-bd_PCMH_sub1"/>
</dbReference>
<keyword evidence="4" id="KW-0732">Signal</keyword>
<dbReference type="GO" id="GO:0003885">
    <property type="term" value="F:D-arabinono-1,4-lactone oxidase activity"/>
    <property type="evidence" value="ECO:0007669"/>
    <property type="project" value="InterPro"/>
</dbReference>
<feature type="signal peptide" evidence="4">
    <location>
        <begin position="1"/>
        <end position="23"/>
    </location>
</feature>
<dbReference type="KEGG" id="mng:MNEG_0705"/>
<dbReference type="InterPro" id="IPR036318">
    <property type="entry name" value="FAD-bd_PCMH-like_sf"/>
</dbReference>
<dbReference type="GO" id="GO:0019853">
    <property type="term" value="P:L-ascorbic acid biosynthetic process"/>
    <property type="evidence" value="ECO:0007669"/>
    <property type="project" value="UniProtKB-UniPathway"/>
</dbReference>
<dbReference type="Gene3D" id="3.30.465.10">
    <property type="match status" value="1"/>
</dbReference>
<feature type="domain" description="FAD-binding PCMH-type" evidence="5">
    <location>
        <begin position="74"/>
        <end position="260"/>
    </location>
</feature>
<dbReference type="Pfam" id="PF01565">
    <property type="entry name" value="FAD_binding_4"/>
    <property type="match status" value="1"/>
</dbReference>
<proteinExistence type="predicted"/>
<name>A0A0D2NSP7_9CHLO</name>
<dbReference type="PROSITE" id="PS51387">
    <property type="entry name" value="FAD_PCMH"/>
    <property type="match status" value="1"/>
</dbReference>
<evidence type="ECO:0000313" key="6">
    <source>
        <dbReference type="EMBL" id="KIZ07251.1"/>
    </source>
</evidence>
<dbReference type="PANTHER" id="PTHR43762">
    <property type="entry name" value="L-GULONOLACTONE OXIDASE"/>
    <property type="match status" value="1"/>
</dbReference>
<dbReference type="PANTHER" id="PTHR43762:SF1">
    <property type="entry name" value="D-ARABINONO-1,4-LACTONE OXIDASE"/>
    <property type="match status" value="1"/>
</dbReference>
<dbReference type="AlphaFoldDB" id="A0A0D2NSP7"/>
<dbReference type="SUPFAM" id="SSF56176">
    <property type="entry name" value="FAD-binding/transporter-associated domain-like"/>
    <property type="match status" value="1"/>
</dbReference>
<dbReference type="InterPro" id="IPR007173">
    <property type="entry name" value="ALO_C"/>
</dbReference>
<dbReference type="Gene3D" id="3.30.43.10">
    <property type="entry name" value="Uridine Diphospho-n-acetylenolpyruvylglucosamine Reductase, domain 2"/>
    <property type="match status" value="1"/>
</dbReference>
<evidence type="ECO:0000256" key="4">
    <source>
        <dbReference type="SAM" id="SignalP"/>
    </source>
</evidence>
<gene>
    <name evidence="6" type="ORF">MNEG_0705</name>
</gene>
<dbReference type="GeneID" id="25726823"/>
<comment type="cofactor">
    <cofactor evidence="1">
        <name>FAD</name>
        <dbReference type="ChEBI" id="CHEBI:57692"/>
    </cofactor>
</comment>
<protein>
    <submittedName>
        <fullName evidence="6">L-gulonolactone oxidase</fullName>
    </submittedName>
</protein>
<dbReference type="InterPro" id="IPR006094">
    <property type="entry name" value="Oxid_FAD_bind_N"/>
</dbReference>
<organism evidence="6 7">
    <name type="scientific">Monoraphidium neglectum</name>
    <dbReference type="NCBI Taxonomy" id="145388"/>
    <lineage>
        <taxon>Eukaryota</taxon>
        <taxon>Viridiplantae</taxon>
        <taxon>Chlorophyta</taxon>
        <taxon>core chlorophytes</taxon>
        <taxon>Chlorophyceae</taxon>
        <taxon>CS clade</taxon>
        <taxon>Sphaeropleales</taxon>
        <taxon>Selenastraceae</taxon>
        <taxon>Monoraphidium</taxon>
    </lineage>
</organism>
<evidence type="ECO:0000259" key="5">
    <source>
        <dbReference type="PROSITE" id="PS51387"/>
    </source>
</evidence>
<keyword evidence="7" id="KW-1185">Reference proteome</keyword>
<dbReference type="STRING" id="145388.A0A0D2NSP7"/>
<dbReference type="Proteomes" id="UP000054498">
    <property type="component" value="Unassembled WGS sequence"/>
</dbReference>
<comment type="pathway">
    <text evidence="2">Cofactor biosynthesis; L-ascorbate biosynthesis.</text>
</comment>
<dbReference type="GO" id="GO:0071949">
    <property type="term" value="F:FAD binding"/>
    <property type="evidence" value="ECO:0007669"/>
    <property type="project" value="InterPro"/>
</dbReference>
<dbReference type="RefSeq" id="XP_013906270.1">
    <property type="nucleotide sequence ID" value="XM_014050816.1"/>
</dbReference>
<dbReference type="OrthoDB" id="610608at2759"/>
<keyword evidence="3" id="KW-0560">Oxidoreductase</keyword>
<sequence>MRKLPGLALSCCLILAAIKAAHATPPAPHGGGLFTTAPPERTDAAAPAHEPRRLCGPPADGSPNWECSNWAGTVKWTPSAVVAPATEAELASYLRAEAAAAAAAAPGAPPRAPLKVVGFAHSWAGLYVPAAAPGGARGATLALHMLSGITQLNATHAEVLAGTSFAALFEELHSKGLGLAWHPGGIQGLTVGGAVAVGFHGSQMSLGGVSSVVSALRLYDTDGVPHDLTDDASPDAMRAARMGLGMCGVVARVTLPVVPQFHLRRRRWRTDDLGAFFGEELPRLKSTYDRFHWYLHPLSESAWPMYWEPATAEESLAEGRPCRTAAEQAEDALLTEFGPDGLPLIMRWDNCSDVSHLSLTHAVDMEQQPLWNGEYYVSLDTASEAAATREILRRFDAVAARRGGPGARPPRDLWLHVRYVGADTSALLNPCYYSEEGAVCAAFELAIVAPAMDAPLPPWDEWADYFGAMEDVLRALGGRPHHAKYTSESAGPPAVPGFGLPVREFRKQCAAFDPHRLMRNEVFDRVYGGLQPAEEGEVAVAVS</sequence>